<dbReference type="Pfam" id="PF23657">
    <property type="entry name" value="DUF7151"/>
    <property type="match status" value="2"/>
</dbReference>
<dbReference type="SUPFAM" id="SSF51126">
    <property type="entry name" value="Pectin lyase-like"/>
    <property type="match status" value="1"/>
</dbReference>
<dbReference type="InterPro" id="IPR018247">
    <property type="entry name" value="EF_Hand_1_Ca_BS"/>
</dbReference>
<dbReference type="KEGG" id="age:AA314_03815"/>
<evidence type="ECO:0000313" key="4">
    <source>
        <dbReference type="EMBL" id="AKJ02189.1"/>
    </source>
</evidence>
<evidence type="ECO:0000256" key="2">
    <source>
        <dbReference type="SAM" id="MobiDB-lite"/>
    </source>
</evidence>
<dbReference type="InterPro" id="IPR011050">
    <property type="entry name" value="Pectin_lyase_fold/virulence"/>
</dbReference>
<dbReference type="InterPro" id="IPR012334">
    <property type="entry name" value="Pectin_lyas_fold"/>
</dbReference>
<feature type="region of interest" description="Disordered" evidence="2">
    <location>
        <begin position="114"/>
        <end position="136"/>
    </location>
</feature>
<dbReference type="Gene3D" id="2.160.20.10">
    <property type="entry name" value="Single-stranded right-handed beta-helix, Pectin lyase-like"/>
    <property type="match status" value="1"/>
</dbReference>
<evidence type="ECO:0000259" key="3">
    <source>
        <dbReference type="Pfam" id="PF23657"/>
    </source>
</evidence>
<dbReference type="EMBL" id="CP011509">
    <property type="protein sequence ID" value="AKJ02189.1"/>
    <property type="molecule type" value="Genomic_DNA"/>
</dbReference>
<evidence type="ECO:0000313" key="7">
    <source>
        <dbReference type="Proteomes" id="UP000256345"/>
    </source>
</evidence>
<dbReference type="EMBL" id="QUMU01000008">
    <property type="protein sequence ID" value="REG28878.1"/>
    <property type="molecule type" value="Genomic_DNA"/>
</dbReference>
<evidence type="ECO:0000313" key="6">
    <source>
        <dbReference type="Proteomes" id="UP000035579"/>
    </source>
</evidence>
<dbReference type="PROSITE" id="PS00018">
    <property type="entry name" value="EF_HAND_1"/>
    <property type="match status" value="2"/>
</dbReference>
<protein>
    <recommendedName>
        <fullName evidence="1">Probable pectate lyase C</fullName>
    </recommendedName>
</protein>
<proteinExistence type="predicted"/>
<evidence type="ECO:0000313" key="5">
    <source>
        <dbReference type="EMBL" id="REG28878.1"/>
    </source>
</evidence>
<sequence>MVTAAEQPGTNCAMGGVRLTVGADANRNGALDDAEVDSTLTRYVCNGVQGPKGDKGDTGVMGLDGLSTLVATSDEPPGANCLAGGTRMQAGRDANRNGTLDDAEVEASHTRYICKGTPGAKGDKGDTGATGPMGPPGVMYVRTKVVSPGETPEESGAALRAAIDGIADGLAWRVKVEPGIYDLGATPLVLKSGIHLEGSGEKLTTLRSSTATEGTVVGASGAALSSLTVENVGGGTRAYALYSVVKDFDFHDLTAIARNGSDRSWAIVLNGAQGTFRNVRAFAYGTSSGYSSAFRCYSCEASLIDSQVESLGGELIVGIYVTGSLNLRDVTSKAIAATSTTDTWAVYADGDVSLFNVEALGAGGTRSTGLFVGEGSAKVRNSVLSASGWSDASEGLSSYTASTLTRTIDVHGSVISGKTASVYRQRYFNMRIAQSQLDGPVTQRTTDPTMGKYTCVGTYDVDFAPAACP</sequence>
<name>A0AAC8Q787_9BACT</name>
<gene>
    <name evidence="4" type="ORF">AA314_03815</name>
    <name evidence="5" type="ORF">ATI61_108421</name>
</gene>
<dbReference type="Proteomes" id="UP000256345">
    <property type="component" value="Unassembled WGS sequence"/>
</dbReference>
<feature type="domain" description="DUF7151" evidence="3">
    <location>
        <begin position="68"/>
        <end position="114"/>
    </location>
</feature>
<feature type="domain" description="DUF7151" evidence="3">
    <location>
        <begin position="3"/>
        <end position="45"/>
    </location>
</feature>
<reference evidence="4 6" key="1">
    <citation type="submission" date="2015-05" db="EMBL/GenBank/DDBJ databases">
        <title>Genome assembly of Archangium gephyra DSM 2261.</title>
        <authorList>
            <person name="Sharma G."/>
            <person name="Subramanian S."/>
        </authorList>
    </citation>
    <scope>NUCLEOTIDE SEQUENCE [LARGE SCALE GENOMIC DNA]</scope>
    <source>
        <strain evidence="4 6">DSM 2261</strain>
    </source>
</reference>
<evidence type="ECO:0000256" key="1">
    <source>
        <dbReference type="ARBA" id="ARBA00016512"/>
    </source>
</evidence>
<keyword evidence="7" id="KW-1185">Reference proteome</keyword>
<reference evidence="5 7" key="2">
    <citation type="submission" date="2018-08" db="EMBL/GenBank/DDBJ databases">
        <title>Genomic Encyclopedia of Archaeal and Bacterial Type Strains, Phase II (KMG-II): from individual species to whole genera.</title>
        <authorList>
            <person name="Goeker M."/>
        </authorList>
    </citation>
    <scope>NUCLEOTIDE SEQUENCE [LARGE SCALE GENOMIC DNA]</scope>
    <source>
        <strain evidence="5 7">DSM 2261</strain>
    </source>
</reference>
<dbReference type="AlphaFoldDB" id="A0AAC8Q787"/>
<dbReference type="InterPro" id="IPR055575">
    <property type="entry name" value="DUF7151"/>
</dbReference>
<dbReference type="Proteomes" id="UP000035579">
    <property type="component" value="Chromosome"/>
</dbReference>
<accession>A0AAC8Q787</accession>
<organism evidence="4 6">
    <name type="scientific">Archangium gephyra</name>
    <dbReference type="NCBI Taxonomy" id="48"/>
    <lineage>
        <taxon>Bacteria</taxon>
        <taxon>Pseudomonadati</taxon>
        <taxon>Myxococcota</taxon>
        <taxon>Myxococcia</taxon>
        <taxon>Myxococcales</taxon>
        <taxon>Cystobacterineae</taxon>
        <taxon>Archangiaceae</taxon>
        <taxon>Archangium</taxon>
    </lineage>
</organism>